<evidence type="ECO:0000259" key="2">
    <source>
        <dbReference type="PROSITE" id="PS50975"/>
    </source>
</evidence>
<dbReference type="InterPro" id="IPR003806">
    <property type="entry name" value="ATP-grasp_PylC-type"/>
</dbReference>
<proteinExistence type="predicted"/>
<organism evidence="3 4">
    <name type="scientific">Acaryochloris thomasi RCC1774</name>
    <dbReference type="NCBI Taxonomy" id="1764569"/>
    <lineage>
        <taxon>Bacteria</taxon>
        <taxon>Bacillati</taxon>
        <taxon>Cyanobacteriota</taxon>
        <taxon>Cyanophyceae</taxon>
        <taxon>Acaryochloridales</taxon>
        <taxon>Acaryochloridaceae</taxon>
        <taxon>Acaryochloris</taxon>
        <taxon>Acaryochloris thomasi</taxon>
    </lineage>
</organism>
<keyword evidence="4" id="KW-1185">Reference proteome</keyword>
<protein>
    <recommendedName>
        <fullName evidence="2">ATP-grasp domain-containing protein</fullName>
    </recommendedName>
</protein>
<dbReference type="GO" id="GO:0046872">
    <property type="term" value="F:metal ion binding"/>
    <property type="evidence" value="ECO:0007669"/>
    <property type="project" value="InterPro"/>
</dbReference>
<dbReference type="OrthoDB" id="5762792at2"/>
<comment type="caution">
    <text evidence="3">The sequence shown here is derived from an EMBL/GenBank/DDBJ whole genome shotgun (WGS) entry which is preliminary data.</text>
</comment>
<dbReference type="GO" id="GO:0005524">
    <property type="term" value="F:ATP binding"/>
    <property type="evidence" value="ECO:0007669"/>
    <property type="project" value="UniProtKB-UniRule"/>
</dbReference>
<dbReference type="InterPro" id="IPR013815">
    <property type="entry name" value="ATP_grasp_subdomain_1"/>
</dbReference>
<evidence type="ECO:0000256" key="1">
    <source>
        <dbReference type="PROSITE-ProRule" id="PRU00409"/>
    </source>
</evidence>
<dbReference type="Gene3D" id="3.30.1490.20">
    <property type="entry name" value="ATP-grasp fold, A domain"/>
    <property type="match status" value="1"/>
</dbReference>
<feature type="domain" description="ATP-grasp" evidence="2">
    <location>
        <begin position="121"/>
        <end position="310"/>
    </location>
</feature>
<dbReference type="SUPFAM" id="SSF56059">
    <property type="entry name" value="Glutathione synthetase ATP-binding domain-like"/>
    <property type="match status" value="1"/>
</dbReference>
<evidence type="ECO:0000313" key="3">
    <source>
        <dbReference type="EMBL" id="PZD71902.1"/>
    </source>
</evidence>
<dbReference type="Proteomes" id="UP000248857">
    <property type="component" value="Unassembled WGS sequence"/>
</dbReference>
<dbReference type="AlphaFoldDB" id="A0A2W1JLZ2"/>
<dbReference type="RefSeq" id="WP_110987575.1">
    <property type="nucleotide sequence ID" value="NZ_CAWNWM010000013.1"/>
</dbReference>
<dbReference type="PROSITE" id="PS50975">
    <property type="entry name" value="ATP_GRASP"/>
    <property type="match status" value="1"/>
</dbReference>
<dbReference type="EMBL" id="PQWO01000013">
    <property type="protein sequence ID" value="PZD71902.1"/>
    <property type="molecule type" value="Genomic_DNA"/>
</dbReference>
<keyword evidence="1" id="KW-0547">Nucleotide-binding</keyword>
<gene>
    <name evidence="3" type="ORF">C1752_04340</name>
</gene>
<accession>A0A2W1JLZ2</accession>
<evidence type="ECO:0000313" key="4">
    <source>
        <dbReference type="Proteomes" id="UP000248857"/>
    </source>
</evidence>
<keyword evidence="1" id="KW-0067">ATP-binding</keyword>
<name>A0A2W1JLZ2_9CYAN</name>
<sequence>MKIYNHDIMTCTHEAVDGNHLYSGRVLGMTAPEDLIQLHPDLQPEWSAIIEHYRRVGLSPSANVIWDVSLKRMEEYPDHVPSVFYFGDALHQESCDRNYFHQLDQDWHSVVEFINSKNNFMQLAEELGVTVPQTQCYQETAEVTGEIPYPCYLKPAVSVDGVGIVRCQTEAELDQALKEMPAHNSFQIQEEIVASAFLNLQYQATEESVKPLAASEQILDGCAHGGNRYPTAHQPWDLVTPMAQWMAQKGMKDVFAFDVAVDERGTKPRYLAIECNPRFNGASYPTGVAHKLGIESWSCETFRTDYRSLEQIDIKDIEFNPETGTGIIIVNWGPIQVGKLVILLAGSQEEQQTLKMALRAKLGSPQK</sequence>
<dbReference type="Pfam" id="PF02655">
    <property type="entry name" value="ATP-grasp_3"/>
    <property type="match status" value="1"/>
</dbReference>
<reference evidence="3 4" key="1">
    <citation type="journal article" date="2018" name="Sci. Rep.">
        <title>A novel species of the marine cyanobacterium Acaryochloris with a unique pigment content and lifestyle.</title>
        <authorList>
            <person name="Partensky F."/>
            <person name="Six C."/>
            <person name="Ratin M."/>
            <person name="Garczarek L."/>
            <person name="Vaulot D."/>
            <person name="Probert I."/>
            <person name="Calteau A."/>
            <person name="Gourvil P."/>
            <person name="Marie D."/>
            <person name="Grebert T."/>
            <person name="Bouchier C."/>
            <person name="Le Panse S."/>
            <person name="Gachenot M."/>
            <person name="Rodriguez F."/>
            <person name="Garrido J.L."/>
        </authorList>
    </citation>
    <scope>NUCLEOTIDE SEQUENCE [LARGE SCALE GENOMIC DNA]</scope>
    <source>
        <strain evidence="3 4">RCC1774</strain>
    </source>
</reference>
<dbReference type="InterPro" id="IPR011761">
    <property type="entry name" value="ATP-grasp"/>
</dbReference>